<evidence type="ECO:0000313" key="9">
    <source>
        <dbReference type="EMBL" id="CAB4828933.1"/>
    </source>
</evidence>
<feature type="transmembrane region" description="Helical" evidence="6">
    <location>
        <begin position="26"/>
        <end position="51"/>
    </location>
</feature>
<accession>A0A6J6U4L2</accession>
<proteinExistence type="predicted"/>
<evidence type="ECO:0000259" key="7">
    <source>
        <dbReference type="Pfam" id="PF00482"/>
    </source>
</evidence>
<gene>
    <name evidence="8" type="ORF">UFOPK2754_01983</name>
    <name evidence="9" type="ORF">UFOPK3139_01256</name>
    <name evidence="10" type="ORF">UFOPK3543_02221</name>
    <name evidence="11" type="ORF">UFOPK3967_00265</name>
</gene>
<dbReference type="InterPro" id="IPR018076">
    <property type="entry name" value="T2SS_GspF_dom"/>
</dbReference>
<dbReference type="PANTHER" id="PTHR35007">
    <property type="entry name" value="INTEGRAL MEMBRANE PROTEIN-RELATED"/>
    <property type="match status" value="1"/>
</dbReference>
<evidence type="ECO:0000256" key="6">
    <source>
        <dbReference type="SAM" id="Phobius"/>
    </source>
</evidence>
<evidence type="ECO:0000256" key="4">
    <source>
        <dbReference type="ARBA" id="ARBA00022989"/>
    </source>
</evidence>
<feature type="transmembrane region" description="Helical" evidence="6">
    <location>
        <begin position="57"/>
        <end position="74"/>
    </location>
</feature>
<dbReference type="EMBL" id="CAFBOS010000009">
    <property type="protein sequence ID" value="CAB4979449.1"/>
    <property type="molecule type" value="Genomic_DNA"/>
</dbReference>
<protein>
    <submittedName>
        <fullName evidence="8">Unannotated protein</fullName>
    </submittedName>
</protein>
<name>A0A6J6U4L2_9ZZZZ</name>
<comment type="subcellular location">
    <subcellularLocation>
        <location evidence="1">Cell membrane</location>
        <topology evidence="1">Multi-pass membrane protein</topology>
    </subcellularLocation>
</comment>
<evidence type="ECO:0000256" key="3">
    <source>
        <dbReference type="ARBA" id="ARBA00022692"/>
    </source>
</evidence>
<evidence type="ECO:0000313" key="10">
    <source>
        <dbReference type="EMBL" id="CAB4923405.1"/>
    </source>
</evidence>
<reference evidence="8" key="1">
    <citation type="submission" date="2020-05" db="EMBL/GenBank/DDBJ databases">
        <authorList>
            <person name="Chiriac C."/>
            <person name="Salcher M."/>
            <person name="Ghai R."/>
            <person name="Kavagutti S V."/>
        </authorList>
    </citation>
    <scope>NUCLEOTIDE SEQUENCE</scope>
</reference>
<keyword evidence="3 6" id="KW-0812">Transmembrane</keyword>
<keyword evidence="4 6" id="KW-1133">Transmembrane helix</keyword>
<organism evidence="8">
    <name type="scientific">freshwater metagenome</name>
    <dbReference type="NCBI Taxonomy" id="449393"/>
    <lineage>
        <taxon>unclassified sequences</taxon>
        <taxon>metagenomes</taxon>
        <taxon>ecological metagenomes</taxon>
    </lineage>
</organism>
<keyword evidence="5 6" id="KW-0472">Membrane</keyword>
<dbReference type="EMBL" id="CAFBMH010000100">
    <property type="protein sequence ID" value="CAB4923405.1"/>
    <property type="molecule type" value="Genomic_DNA"/>
</dbReference>
<evidence type="ECO:0000256" key="5">
    <source>
        <dbReference type="ARBA" id="ARBA00023136"/>
    </source>
</evidence>
<evidence type="ECO:0000256" key="1">
    <source>
        <dbReference type="ARBA" id="ARBA00004651"/>
    </source>
</evidence>
<dbReference type="EMBL" id="CAEZYR010000075">
    <property type="protein sequence ID" value="CAB4754198.1"/>
    <property type="molecule type" value="Genomic_DNA"/>
</dbReference>
<evidence type="ECO:0000313" key="11">
    <source>
        <dbReference type="EMBL" id="CAB4979449.1"/>
    </source>
</evidence>
<sequence length="257" mass="25786">MISSARAFAIAAPGASLRRLAARKGIALRFSPIAVVLASSGGGAILGAAAAGGRGAFVGYVCGMLAPWIALRVAPDRRDARVGAQVPEFLDAVARSLRAGRSLATSVSAAASEMREPLATELRPMLLRVDAGVGLRESLAAAKAAASNGPLSTALAALSIANEAGGAQAMVLDALASSLRSRAVAGRELRGLATPVRLSATLIGLAPPTVFGAVVAIDPVTASQAYASSAGRAAVAVGVVLDVVGLWWIRCLTRFAP</sequence>
<feature type="domain" description="Type II secretion system protein GspF" evidence="7">
    <location>
        <begin position="89"/>
        <end position="215"/>
    </location>
</feature>
<keyword evidence="2" id="KW-1003">Cell membrane</keyword>
<dbReference type="Pfam" id="PF00482">
    <property type="entry name" value="T2SSF"/>
    <property type="match status" value="1"/>
</dbReference>
<feature type="transmembrane region" description="Helical" evidence="6">
    <location>
        <begin position="196"/>
        <end position="217"/>
    </location>
</feature>
<dbReference type="GO" id="GO:0005886">
    <property type="term" value="C:plasma membrane"/>
    <property type="evidence" value="ECO:0007669"/>
    <property type="project" value="UniProtKB-SubCell"/>
</dbReference>
<feature type="transmembrane region" description="Helical" evidence="6">
    <location>
        <begin position="229"/>
        <end position="249"/>
    </location>
</feature>
<evidence type="ECO:0000313" key="8">
    <source>
        <dbReference type="EMBL" id="CAB4754198.1"/>
    </source>
</evidence>
<dbReference type="AlphaFoldDB" id="A0A6J6U4L2"/>
<dbReference type="EMBL" id="CAFABA010000044">
    <property type="protein sequence ID" value="CAB4828933.1"/>
    <property type="molecule type" value="Genomic_DNA"/>
</dbReference>
<dbReference type="PANTHER" id="PTHR35007:SF1">
    <property type="entry name" value="PILUS ASSEMBLY PROTEIN"/>
    <property type="match status" value="1"/>
</dbReference>
<evidence type="ECO:0000256" key="2">
    <source>
        <dbReference type="ARBA" id="ARBA00022475"/>
    </source>
</evidence>